<keyword evidence="1" id="KW-0808">Transferase</keyword>
<dbReference type="Proteomes" id="UP000192578">
    <property type="component" value="Unassembled WGS sequence"/>
</dbReference>
<dbReference type="GO" id="GO:0006139">
    <property type="term" value="P:nucleobase-containing compound metabolic process"/>
    <property type="evidence" value="ECO:0007669"/>
    <property type="project" value="InterPro"/>
</dbReference>
<feature type="region of interest" description="Disordered" evidence="4">
    <location>
        <begin position="208"/>
        <end position="283"/>
    </location>
</feature>
<dbReference type="EMBL" id="MTYJ01000043">
    <property type="protein sequence ID" value="OQV19061.1"/>
    <property type="molecule type" value="Genomic_DNA"/>
</dbReference>
<dbReference type="OrthoDB" id="439792at2759"/>
<keyword evidence="3 5" id="KW-0418">Kinase</keyword>
<evidence type="ECO:0000313" key="5">
    <source>
        <dbReference type="EMBL" id="OQV19061.1"/>
    </source>
</evidence>
<name>A0A1W0WV29_HYPEX</name>
<dbReference type="GO" id="GO:0019205">
    <property type="term" value="F:nucleobase-containing compound kinase activity"/>
    <property type="evidence" value="ECO:0007669"/>
    <property type="project" value="InterPro"/>
</dbReference>
<proteinExistence type="predicted"/>
<organism evidence="5 6">
    <name type="scientific">Hypsibius exemplaris</name>
    <name type="common">Freshwater tardigrade</name>
    <dbReference type="NCBI Taxonomy" id="2072580"/>
    <lineage>
        <taxon>Eukaryota</taxon>
        <taxon>Metazoa</taxon>
        <taxon>Ecdysozoa</taxon>
        <taxon>Tardigrada</taxon>
        <taxon>Eutardigrada</taxon>
        <taxon>Parachela</taxon>
        <taxon>Hypsibioidea</taxon>
        <taxon>Hypsibiidae</taxon>
        <taxon>Hypsibius</taxon>
    </lineage>
</organism>
<feature type="compositionally biased region" description="Basic and acidic residues" evidence="4">
    <location>
        <begin position="208"/>
        <end position="228"/>
    </location>
</feature>
<dbReference type="GO" id="GO:0005524">
    <property type="term" value="F:ATP binding"/>
    <property type="evidence" value="ECO:0007669"/>
    <property type="project" value="InterPro"/>
</dbReference>
<dbReference type="Gene3D" id="3.40.50.300">
    <property type="entry name" value="P-loop containing nucleotide triphosphate hydrolases"/>
    <property type="match status" value="2"/>
</dbReference>
<accession>A0A1W0WV29</accession>
<evidence type="ECO:0000313" key="6">
    <source>
        <dbReference type="Proteomes" id="UP000192578"/>
    </source>
</evidence>
<keyword evidence="6" id="KW-1185">Reference proteome</keyword>
<comment type="caution">
    <text evidence="5">The sequence shown here is derived from an EMBL/GenBank/DDBJ whole genome shotgun (WGS) entry which is preliminary data.</text>
</comment>
<evidence type="ECO:0000256" key="1">
    <source>
        <dbReference type="ARBA" id="ARBA00022679"/>
    </source>
</evidence>
<gene>
    <name evidence="5" type="ORF">BV898_06914</name>
</gene>
<feature type="compositionally biased region" description="Acidic residues" evidence="4">
    <location>
        <begin position="260"/>
        <end position="271"/>
    </location>
</feature>
<evidence type="ECO:0000256" key="3">
    <source>
        <dbReference type="ARBA" id="ARBA00022777"/>
    </source>
</evidence>
<evidence type="ECO:0000256" key="2">
    <source>
        <dbReference type="ARBA" id="ARBA00022741"/>
    </source>
</evidence>
<dbReference type="Pfam" id="PF00406">
    <property type="entry name" value="ADK"/>
    <property type="match status" value="1"/>
</dbReference>
<dbReference type="PANTHER" id="PTHR23359">
    <property type="entry name" value="NUCLEOTIDE KINASE"/>
    <property type="match status" value="1"/>
</dbReference>
<dbReference type="AlphaFoldDB" id="A0A1W0WV29"/>
<sequence>MVDGFVINMRSYMNEVATPKLQKPPVESFPIDQPMPYWRRPKIPLPNAENLSFVEKALPAGLVPVKLPFLPLDSANPLPQTPEEHACADSLTGDSALSSDVLTTFFNKWTKEAPFIGRNLVFDGFPMYPDDARFLLEKGIIPDAVFLLNLDPEVALERALPKRKKHWTQEKGKKDEKRFRTYSNKKREWEKQTAARKADLLVERAEAKNQKDAELAARNEEAKARGDAEEAAEEEDEEELADHLEQQLADEIPEPKLEDEQGEEESEDEISAEERLKDELNDRLDKDTTNIDNIRESFEEKKIQVYEISVSRSELLAQKKWKRILEPLLRKREHIFEAAFPVSGLMAKEMLDCSFKRVGKFGTWCPVKIRKGHLFPPASMKVPDLFPVVYKQYLYLCSTQEARVEFLARPEYFVRQLPPRLCIPVRLAVIGPPKSGKTTFANRLAEEIGIRRISIGDAIRYVQSSLKKSELCRILTVYLTSGTDVPDTLEILCLEALLRTTDCQARGWILDGYPTTITKLNTMIQRFIVPTIVFELVASNKVCVFRSVIESMTTKKMRVPLFNNSQVVATRLAHYKINIPQIKSFLQSHTRNLVEIDASASKWKMWDTALEVVANRTVLVQDYVERREKRLAAPLTGLCVTPHQMSSRLSDEYRYYCPITYNVDFILFDCILKQTYEFIAEFKEKYYLFASREKLNWFLQDPERWLPPGPEKIRTIPQRELLPRVVRLEELEEKWGEQLGFGGMCPVTYYEHDCLQPHKFSSLVEPKKRPPQPEHPSQLNPTIPAIPFLESKVGPLLVQAILEVSELRPKYPQIGYKESSLLFVANYLKFANLNSPADSRNLSREKLKRFADISELAAQLMVNARGIPNFAAPGQQHTLFERTEELKQVKKELQDDWHKLCPF</sequence>
<keyword evidence="2" id="KW-0547">Nucleotide-binding</keyword>
<feature type="compositionally biased region" description="Basic and acidic residues" evidence="4">
    <location>
        <begin position="167"/>
        <end position="185"/>
    </location>
</feature>
<feature type="compositionally biased region" description="Basic and acidic residues" evidence="4">
    <location>
        <begin position="272"/>
        <end position="283"/>
    </location>
</feature>
<dbReference type="InterPro" id="IPR000850">
    <property type="entry name" value="Adenylat/UMP-CMP_kin"/>
</dbReference>
<reference evidence="6" key="1">
    <citation type="submission" date="2017-01" db="EMBL/GenBank/DDBJ databases">
        <title>Comparative genomics of anhydrobiosis in the tardigrade Hypsibius dujardini.</title>
        <authorList>
            <person name="Yoshida Y."/>
            <person name="Koutsovoulos G."/>
            <person name="Laetsch D."/>
            <person name="Stevens L."/>
            <person name="Kumar S."/>
            <person name="Horikawa D."/>
            <person name="Ishino K."/>
            <person name="Komine S."/>
            <person name="Tomita M."/>
            <person name="Blaxter M."/>
            <person name="Arakawa K."/>
        </authorList>
    </citation>
    <scope>NUCLEOTIDE SEQUENCE [LARGE SCALE GENOMIC DNA]</scope>
    <source>
        <strain evidence="6">Z151</strain>
    </source>
</reference>
<feature type="region of interest" description="Disordered" evidence="4">
    <location>
        <begin position="162"/>
        <end position="185"/>
    </location>
</feature>
<protein>
    <submittedName>
        <fullName evidence="5">Adenylate kinase 9</fullName>
    </submittedName>
</protein>
<dbReference type="InterPro" id="IPR027417">
    <property type="entry name" value="P-loop_NTPase"/>
</dbReference>
<evidence type="ECO:0000256" key="4">
    <source>
        <dbReference type="SAM" id="MobiDB-lite"/>
    </source>
</evidence>
<feature type="compositionally biased region" description="Acidic residues" evidence="4">
    <location>
        <begin position="229"/>
        <end position="240"/>
    </location>
</feature>
<dbReference type="SUPFAM" id="SSF52540">
    <property type="entry name" value="P-loop containing nucleoside triphosphate hydrolases"/>
    <property type="match status" value="2"/>
</dbReference>